<dbReference type="STRING" id="926571.NVIE_2790"/>
<evidence type="ECO:0000313" key="3">
    <source>
        <dbReference type="Proteomes" id="UP000027093"/>
    </source>
</evidence>
<sequence length="88" mass="10349">MLMKSFDPDIRVLCRLAEAFSNAISLKKTHLHLASRLRWDLFNKYIEWLCANNYVLTDGNTYCLTSSGKEMFAKCLEFNVYLYGQRRT</sequence>
<dbReference type="EMBL" id="CP007536">
    <property type="protein sequence ID" value="AIC16998.1"/>
    <property type="molecule type" value="Genomic_DNA"/>
</dbReference>
<feature type="domain" description="ArnR1-like winged helix-turn-helix" evidence="1">
    <location>
        <begin position="25"/>
        <end position="79"/>
    </location>
</feature>
<dbReference type="KEGG" id="nvn:NVIE_2790"/>
<gene>
    <name evidence="2" type="ORF">NVIE_2790</name>
</gene>
<dbReference type="AlphaFoldDB" id="A0A060HNG2"/>
<evidence type="ECO:0000259" key="1">
    <source>
        <dbReference type="Pfam" id="PF14947"/>
    </source>
</evidence>
<dbReference type="Proteomes" id="UP000027093">
    <property type="component" value="Chromosome"/>
</dbReference>
<reference evidence="2 3" key="1">
    <citation type="journal article" date="2014" name="Int. J. Syst. Evol. Microbiol.">
        <title>Nitrososphaera viennensis gen. nov., sp. nov., an aerobic and mesophilic, ammonia-oxidizing archaeon from soil and a member of the archaeal phylum Thaumarchaeota.</title>
        <authorList>
            <person name="Stieglmeier M."/>
            <person name="Klingl A."/>
            <person name="Alves R.J."/>
            <person name="Rittmann S.K."/>
            <person name="Melcher M."/>
            <person name="Leisch N."/>
            <person name="Schleper C."/>
        </authorList>
    </citation>
    <scope>NUCLEOTIDE SEQUENCE [LARGE SCALE GENOMIC DNA]</scope>
    <source>
        <strain evidence="2">EN76</strain>
    </source>
</reference>
<organism evidence="2 3">
    <name type="scientific">Nitrososphaera viennensis EN76</name>
    <dbReference type="NCBI Taxonomy" id="926571"/>
    <lineage>
        <taxon>Archaea</taxon>
        <taxon>Nitrososphaerota</taxon>
        <taxon>Nitrososphaeria</taxon>
        <taxon>Nitrososphaerales</taxon>
        <taxon>Nitrososphaeraceae</taxon>
        <taxon>Nitrososphaera</taxon>
    </lineage>
</organism>
<dbReference type="Pfam" id="PF14947">
    <property type="entry name" value="HTH_45"/>
    <property type="match status" value="1"/>
</dbReference>
<accession>A0A060HNG2</accession>
<dbReference type="Gene3D" id="1.10.10.10">
    <property type="entry name" value="Winged helix-like DNA-binding domain superfamily/Winged helix DNA-binding domain"/>
    <property type="match status" value="1"/>
</dbReference>
<keyword evidence="3" id="KW-1185">Reference proteome</keyword>
<dbReference type="HOGENOM" id="CLU_2461876_0_0_2"/>
<dbReference type="InterPro" id="IPR036388">
    <property type="entry name" value="WH-like_DNA-bd_sf"/>
</dbReference>
<evidence type="ECO:0000313" key="2">
    <source>
        <dbReference type="EMBL" id="AIC16998.1"/>
    </source>
</evidence>
<protein>
    <recommendedName>
        <fullName evidence="1">ArnR1-like winged helix-turn-helix domain-containing protein</fullName>
    </recommendedName>
</protein>
<dbReference type="InterPro" id="IPR038723">
    <property type="entry name" value="ArnR1-like_HTH"/>
</dbReference>
<name>A0A060HNG2_9ARCH</name>
<proteinExistence type="predicted"/>